<dbReference type="AlphaFoldDB" id="A0A0G1VR33"/>
<dbReference type="Proteomes" id="UP000034212">
    <property type="component" value="Unassembled WGS sequence"/>
</dbReference>
<proteinExistence type="predicted"/>
<sequence>MLKKLIAPIQAIMLKKGRCVGCGAALDIGKKAKYNQNQTKITCACGRHYSKKFNGEANRALLFHLSGRGGCRLDFL</sequence>
<evidence type="ECO:0000313" key="2">
    <source>
        <dbReference type="Proteomes" id="UP000034212"/>
    </source>
</evidence>
<protein>
    <submittedName>
        <fullName evidence="1">Uncharacterized protein</fullName>
    </submittedName>
</protein>
<name>A0A0G1VR33_9BACT</name>
<reference evidence="1 2" key="1">
    <citation type="journal article" date="2015" name="Nature">
        <title>rRNA introns, odd ribosomes, and small enigmatic genomes across a large radiation of phyla.</title>
        <authorList>
            <person name="Brown C.T."/>
            <person name="Hug L.A."/>
            <person name="Thomas B.C."/>
            <person name="Sharon I."/>
            <person name="Castelle C.J."/>
            <person name="Singh A."/>
            <person name="Wilkins M.J."/>
            <person name="Williams K.H."/>
            <person name="Banfield J.F."/>
        </authorList>
    </citation>
    <scope>NUCLEOTIDE SEQUENCE [LARGE SCALE GENOMIC DNA]</scope>
</reference>
<comment type="caution">
    <text evidence="1">The sequence shown here is derived from an EMBL/GenBank/DDBJ whole genome shotgun (WGS) entry which is preliminary data.</text>
</comment>
<organism evidence="1 2">
    <name type="scientific">Candidatus Gottesmanbacteria bacterium GW2011_GWA1_47_8</name>
    <dbReference type="NCBI Taxonomy" id="1618438"/>
    <lineage>
        <taxon>Bacteria</taxon>
        <taxon>Candidatus Gottesmaniibacteriota</taxon>
    </lineage>
</organism>
<evidence type="ECO:0000313" key="1">
    <source>
        <dbReference type="EMBL" id="KKU80618.1"/>
    </source>
</evidence>
<dbReference type="EMBL" id="LCOQ01000015">
    <property type="protein sequence ID" value="KKU80618.1"/>
    <property type="molecule type" value="Genomic_DNA"/>
</dbReference>
<gene>
    <name evidence="1" type="ORF">UY08_C0015G0010</name>
</gene>
<accession>A0A0G1VR33</accession>